<reference evidence="1" key="1">
    <citation type="submission" date="2019-12" db="EMBL/GenBank/DDBJ databases">
        <title>An insight into the sialome of adult female Ixodes ricinus ticks feeding for 6 days.</title>
        <authorList>
            <person name="Perner J."/>
            <person name="Ribeiro J.M.C."/>
        </authorList>
    </citation>
    <scope>NUCLEOTIDE SEQUENCE</scope>
    <source>
        <strain evidence="1">Semi-engorged</strain>
        <tissue evidence="1">Salivary glands</tissue>
    </source>
</reference>
<dbReference type="AlphaFoldDB" id="A0A6B0UJN5"/>
<protein>
    <submittedName>
        <fullName evidence="1">Putative secreted protein</fullName>
    </submittedName>
</protein>
<proteinExistence type="predicted"/>
<organism evidence="1">
    <name type="scientific">Ixodes ricinus</name>
    <name type="common">Common tick</name>
    <name type="synonym">Acarus ricinus</name>
    <dbReference type="NCBI Taxonomy" id="34613"/>
    <lineage>
        <taxon>Eukaryota</taxon>
        <taxon>Metazoa</taxon>
        <taxon>Ecdysozoa</taxon>
        <taxon>Arthropoda</taxon>
        <taxon>Chelicerata</taxon>
        <taxon>Arachnida</taxon>
        <taxon>Acari</taxon>
        <taxon>Parasitiformes</taxon>
        <taxon>Ixodida</taxon>
        <taxon>Ixodoidea</taxon>
        <taxon>Ixodidae</taxon>
        <taxon>Ixodinae</taxon>
        <taxon>Ixodes</taxon>
    </lineage>
</organism>
<name>A0A6B0UJN5_IXORI</name>
<sequence>MAAVLARCTPLGAIHLHRLIVLSSSALRRWHGWVLGRGEALRSGGQSERRNSTWLQVDVLHRLPGIAKNTWQTTVVAVAVEVFGAHAHVCLSGVPSTNPPTPLTPERFFAR</sequence>
<dbReference type="EMBL" id="GIFC01007803">
    <property type="protein sequence ID" value="MXU89886.1"/>
    <property type="molecule type" value="Transcribed_RNA"/>
</dbReference>
<accession>A0A6B0UJN5</accession>
<evidence type="ECO:0000313" key="1">
    <source>
        <dbReference type="EMBL" id="MXU89886.1"/>
    </source>
</evidence>